<dbReference type="Proteomes" id="UP000271098">
    <property type="component" value="Unassembled WGS sequence"/>
</dbReference>
<keyword evidence="3" id="KW-1185">Reference proteome</keyword>
<evidence type="ECO:0000256" key="1">
    <source>
        <dbReference type="SAM" id="MobiDB-lite"/>
    </source>
</evidence>
<accession>A0A183DF83</accession>
<feature type="compositionally biased region" description="Polar residues" evidence="1">
    <location>
        <begin position="340"/>
        <end position="350"/>
    </location>
</feature>
<feature type="region of interest" description="Disordered" evidence="1">
    <location>
        <begin position="1"/>
        <end position="50"/>
    </location>
</feature>
<dbReference type="AlphaFoldDB" id="A0A183DF83"/>
<dbReference type="WBParaSite" id="GPUH_0000738301-mRNA-1">
    <property type="protein sequence ID" value="GPUH_0000738301-mRNA-1"/>
    <property type="gene ID" value="GPUH_0000738301"/>
</dbReference>
<proteinExistence type="predicted"/>
<dbReference type="EMBL" id="UYRT01018941">
    <property type="protein sequence ID" value="VDK58102.1"/>
    <property type="molecule type" value="Genomic_DNA"/>
</dbReference>
<gene>
    <name evidence="2" type="ORF">GPUH_LOCUS7371</name>
</gene>
<organism evidence="4">
    <name type="scientific">Gongylonema pulchrum</name>
    <dbReference type="NCBI Taxonomy" id="637853"/>
    <lineage>
        <taxon>Eukaryota</taxon>
        <taxon>Metazoa</taxon>
        <taxon>Ecdysozoa</taxon>
        <taxon>Nematoda</taxon>
        <taxon>Chromadorea</taxon>
        <taxon>Rhabditida</taxon>
        <taxon>Spirurina</taxon>
        <taxon>Spiruromorpha</taxon>
        <taxon>Spiruroidea</taxon>
        <taxon>Gongylonematidae</taxon>
        <taxon>Gongylonema</taxon>
    </lineage>
</organism>
<name>A0A183DF83_9BILA</name>
<evidence type="ECO:0000313" key="4">
    <source>
        <dbReference type="WBParaSite" id="GPUH_0000738301-mRNA-1"/>
    </source>
</evidence>
<feature type="region of interest" description="Disordered" evidence="1">
    <location>
        <begin position="252"/>
        <end position="479"/>
    </location>
</feature>
<feature type="compositionally biased region" description="Polar residues" evidence="1">
    <location>
        <begin position="273"/>
        <end position="287"/>
    </location>
</feature>
<reference evidence="4" key="1">
    <citation type="submission" date="2016-06" db="UniProtKB">
        <authorList>
            <consortium name="WormBaseParasite"/>
        </authorList>
    </citation>
    <scope>IDENTIFICATION</scope>
</reference>
<reference evidence="2 3" key="2">
    <citation type="submission" date="2018-11" db="EMBL/GenBank/DDBJ databases">
        <authorList>
            <consortium name="Pathogen Informatics"/>
        </authorList>
    </citation>
    <scope>NUCLEOTIDE SEQUENCE [LARGE SCALE GENOMIC DNA]</scope>
</reference>
<feature type="compositionally biased region" description="Polar residues" evidence="1">
    <location>
        <begin position="22"/>
        <end position="34"/>
    </location>
</feature>
<evidence type="ECO:0000313" key="3">
    <source>
        <dbReference type="Proteomes" id="UP000271098"/>
    </source>
</evidence>
<feature type="compositionally biased region" description="Polar residues" evidence="1">
    <location>
        <begin position="310"/>
        <end position="329"/>
    </location>
</feature>
<feature type="region of interest" description="Disordered" evidence="1">
    <location>
        <begin position="164"/>
        <end position="217"/>
    </location>
</feature>
<feature type="compositionally biased region" description="Basic and acidic residues" evidence="1">
    <location>
        <begin position="368"/>
        <end position="387"/>
    </location>
</feature>
<evidence type="ECO:0000313" key="2">
    <source>
        <dbReference type="EMBL" id="VDK58102.1"/>
    </source>
</evidence>
<feature type="compositionally biased region" description="Polar residues" evidence="1">
    <location>
        <begin position="470"/>
        <end position="479"/>
    </location>
</feature>
<feature type="compositionally biased region" description="Basic and acidic residues" evidence="1">
    <location>
        <begin position="428"/>
        <end position="439"/>
    </location>
</feature>
<sequence length="479" mass="52379">MNFSREEREGTFEKKDAERSCEMQSVPTTDSSKLVMTEPLGNSPRNEILSRNDSMAPAIGHGNGRVETTIVKFPDSSRELLAVQNPADSAHYGIPAPAAASPQETIITVANDEASVRAKNNSVIVVNISTNPVRQRDRDFSQIEKSNVAGQSTQPLSERFAVKDVSPQVAKSQVTPPSRRKAATKWPRNTDAVVPASSQFFDNTSPPQGDHATADKPLLTKPLNGQSLSFSSSTNLTKNNEVQKLSTKGTEFVCPEPIDSGTGSAKSKCDPANESQKNLEWNKCSSEQDPEQQIDLEQREGTARERVAPNNESKPNTVPKNSLPRTSSAPREESLMRLNESGSIPENNDFNGDARFERKQSHHGNLTSERRQLDDDAESIPKEEKSTTYRFSKSGIKSSLPTAVQKSSIDRRRVTLMPPSGTSTSSHTDTDADFKRDLKQVASAIDTKKQDSEDEDLAPARQQAAVTMPTAASTITKKK</sequence>
<feature type="compositionally biased region" description="Polar residues" evidence="1">
    <location>
        <begin position="388"/>
        <end position="407"/>
    </location>
</feature>
<feature type="compositionally biased region" description="Polar residues" evidence="1">
    <location>
        <begin position="196"/>
        <end position="207"/>
    </location>
</feature>
<protein>
    <submittedName>
        <fullName evidence="4">BRCT domain-containing protein</fullName>
    </submittedName>
</protein>
<feature type="compositionally biased region" description="Basic and acidic residues" evidence="1">
    <location>
        <begin position="296"/>
        <end position="307"/>
    </location>
</feature>
<feature type="compositionally biased region" description="Basic and acidic residues" evidence="1">
    <location>
        <begin position="1"/>
        <end position="21"/>
    </location>
</feature>